<dbReference type="OrthoDB" id="2444460at2759"/>
<gene>
    <name evidence="1" type="ORF">C2G38_2211342</name>
</gene>
<dbReference type="STRING" id="44941.A0A397UIH1"/>
<evidence type="ECO:0000313" key="2">
    <source>
        <dbReference type="Proteomes" id="UP000266673"/>
    </source>
</evidence>
<comment type="caution">
    <text evidence="1">The sequence shown here is derived from an EMBL/GenBank/DDBJ whole genome shotgun (WGS) entry which is preliminary data.</text>
</comment>
<dbReference type="Proteomes" id="UP000266673">
    <property type="component" value="Unassembled WGS sequence"/>
</dbReference>
<organism evidence="1 2">
    <name type="scientific">Gigaspora rosea</name>
    <dbReference type="NCBI Taxonomy" id="44941"/>
    <lineage>
        <taxon>Eukaryota</taxon>
        <taxon>Fungi</taxon>
        <taxon>Fungi incertae sedis</taxon>
        <taxon>Mucoromycota</taxon>
        <taxon>Glomeromycotina</taxon>
        <taxon>Glomeromycetes</taxon>
        <taxon>Diversisporales</taxon>
        <taxon>Gigasporaceae</taxon>
        <taxon>Gigaspora</taxon>
    </lineage>
</organism>
<name>A0A397UIH1_9GLOM</name>
<accession>A0A397UIH1</accession>
<sequence length="196" mass="22469">MVITSSGKLHVWKVTNISLERKSYIEVMEKTKEIINELQNIDVKVSVIVTDSAEPYAASSIGEVFKELTELKTTIERAIQLATYFNNANNKYFIAKLHDQQKITYKKYYTIAVPGETRLNKLRLEPETELRLEPEPKITENIDNIVEISANETKELADINEEDEVFSLLVGDIIHLAVDSNAKWDRITLFNELPLL</sequence>
<dbReference type="AlphaFoldDB" id="A0A397UIH1"/>
<proteinExistence type="predicted"/>
<protein>
    <submittedName>
        <fullName evidence="1">Uncharacterized protein</fullName>
    </submittedName>
</protein>
<reference evidence="1 2" key="1">
    <citation type="submission" date="2018-06" db="EMBL/GenBank/DDBJ databases">
        <title>Comparative genomics reveals the genomic features of Rhizophagus irregularis, R. cerebriforme, R. diaphanum and Gigaspora rosea, and their symbiotic lifestyle signature.</title>
        <authorList>
            <person name="Morin E."/>
            <person name="San Clemente H."/>
            <person name="Chen E.C.H."/>
            <person name="De La Providencia I."/>
            <person name="Hainaut M."/>
            <person name="Kuo A."/>
            <person name="Kohler A."/>
            <person name="Murat C."/>
            <person name="Tang N."/>
            <person name="Roy S."/>
            <person name="Loubradou J."/>
            <person name="Henrissat B."/>
            <person name="Grigoriev I.V."/>
            <person name="Corradi N."/>
            <person name="Roux C."/>
            <person name="Martin F.M."/>
        </authorList>
    </citation>
    <scope>NUCLEOTIDE SEQUENCE [LARGE SCALE GENOMIC DNA]</scope>
    <source>
        <strain evidence="1 2">DAOM 194757</strain>
    </source>
</reference>
<evidence type="ECO:0000313" key="1">
    <source>
        <dbReference type="EMBL" id="RIB08569.1"/>
    </source>
</evidence>
<keyword evidence="2" id="KW-1185">Reference proteome</keyword>
<dbReference type="EMBL" id="QKWP01001493">
    <property type="protein sequence ID" value="RIB08569.1"/>
    <property type="molecule type" value="Genomic_DNA"/>
</dbReference>